<feature type="domain" description="Disease resistance protein winged helix" evidence="3">
    <location>
        <begin position="29"/>
        <end position="99"/>
    </location>
</feature>
<proteinExistence type="predicted"/>
<evidence type="ECO:0000259" key="4">
    <source>
        <dbReference type="Pfam" id="PF23598"/>
    </source>
</evidence>
<protein>
    <submittedName>
        <fullName evidence="5">Uncharacterized protein</fullName>
    </submittedName>
</protein>
<name>A0AAQ3PUF3_PASNO</name>
<dbReference type="SUPFAM" id="SSF52047">
    <property type="entry name" value="RNI-like"/>
    <property type="match status" value="1"/>
</dbReference>
<dbReference type="Pfam" id="PF23598">
    <property type="entry name" value="LRR_14"/>
    <property type="match status" value="1"/>
</dbReference>
<dbReference type="InterPro" id="IPR055414">
    <property type="entry name" value="LRR_R13L4/SHOC2-like"/>
</dbReference>
<dbReference type="InterPro" id="IPR032675">
    <property type="entry name" value="LRR_dom_sf"/>
</dbReference>
<sequence length="261" mass="28817">MKPEIGIQLRHRYDQLPAGLKHFMLYLSLFPKGYRINKKRLLYRWIAEGIVTDLKQGESLLELFESYLNELVAKELVELDNVDNDGCTTCQVPGTMHNFLMSDAISQGFACLVGSTATSSSYGGGDSKLAHLLSIHGNNPAAGLEGKDMSYLRSLSLFDPQDHHKLLDRLAEFTQLRMLDLEGCTAVEDRHVKLLCGLVQLRYLSFNGTDITMIPDEIGGLENLQKLSVNGTCLSCWALSLCSISLTRARTPAVAHSLGIG</sequence>
<evidence type="ECO:0000256" key="1">
    <source>
        <dbReference type="ARBA" id="ARBA00022737"/>
    </source>
</evidence>
<organism evidence="5 6">
    <name type="scientific">Paspalum notatum var. saurae</name>
    <dbReference type="NCBI Taxonomy" id="547442"/>
    <lineage>
        <taxon>Eukaryota</taxon>
        <taxon>Viridiplantae</taxon>
        <taxon>Streptophyta</taxon>
        <taxon>Embryophyta</taxon>
        <taxon>Tracheophyta</taxon>
        <taxon>Spermatophyta</taxon>
        <taxon>Magnoliopsida</taxon>
        <taxon>Liliopsida</taxon>
        <taxon>Poales</taxon>
        <taxon>Poaceae</taxon>
        <taxon>PACMAD clade</taxon>
        <taxon>Panicoideae</taxon>
        <taxon>Andropogonodae</taxon>
        <taxon>Paspaleae</taxon>
        <taxon>Paspalinae</taxon>
        <taxon>Paspalum</taxon>
    </lineage>
</organism>
<keyword evidence="1" id="KW-0677">Repeat</keyword>
<dbReference type="Pfam" id="PF23559">
    <property type="entry name" value="WHD_DRP"/>
    <property type="match status" value="1"/>
</dbReference>
<dbReference type="InterPro" id="IPR036388">
    <property type="entry name" value="WH-like_DNA-bd_sf"/>
</dbReference>
<evidence type="ECO:0000313" key="5">
    <source>
        <dbReference type="EMBL" id="WVZ54118.1"/>
    </source>
</evidence>
<keyword evidence="2" id="KW-0611">Plant defense</keyword>
<dbReference type="InterPro" id="IPR044974">
    <property type="entry name" value="Disease_R_plants"/>
</dbReference>
<dbReference type="Gene3D" id="1.10.10.10">
    <property type="entry name" value="Winged helix-like DNA-binding domain superfamily/Winged helix DNA-binding domain"/>
    <property type="match status" value="1"/>
</dbReference>
<dbReference type="EMBL" id="CP144745">
    <property type="protein sequence ID" value="WVZ54118.1"/>
    <property type="molecule type" value="Genomic_DNA"/>
</dbReference>
<gene>
    <name evidence="5" type="ORF">U9M48_004973</name>
</gene>
<dbReference type="InterPro" id="IPR058922">
    <property type="entry name" value="WHD_DRP"/>
</dbReference>
<evidence type="ECO:0000256" key="2">
    <source>
        <dbReference type="ARBA" id="ARBA00022821"/>
    </source>
</evidence>
<dbReference type="GO" id="GO:0098542">
    <property type="term" value="P:defense response to other organism"/>
    <property type="evidence" value="ECO:0007669"/>
    <property type="project" value="TreeGrafter"/>
</dbReference>
<keyword evidence="6" id="KW-1185">Reference proteome</keyword>
<evidence type="ECO:0000313" key="6">
    <source>
        <dbReference type="Proteomes" id="UP001341281"/>
    </source>
</evidence>
<dbReference type="Proteomes" id="UP001341281">
    <property type="component" value="Chromosome 01"/>
</dbReference>
<dbReference type="Gene3D" id="3.80.10.10">
    <property type="entry name" value="Ribonuclease Inhibitor"/>
    <property type="match status" value="1"/>
</dbReference>
<reference evidence="5 6" key="1">
    <citation type="submission" date="2024-02" db="EMBL/GenBank/DDBJ databases">
        <title>High-quality chromosome-scale genome assembly of Pensacola bahiagrass (Paspalum notatum Flugge var. saurae).</title>
        <authorList>
            <person name="Vega J.M."/>
            <person name="Podio M."/>
            <person name="Orjuela J."/>
            <person name="Siena L.A."/>
            <person name="Pessino S.C."/>
            <person name="Combes M.C."/>
            <person name="Mariac C."/>
            <person name="Albertini E."/>
            <person name="Pupilli F."/>
            <person name="Ortiz J.P.A."/>
            <person name="Leblanc O."/>
        </authorList>
    </citation>
    <scope>NUCLEOTIDE SEQUENCE [LARGE SCALE GENOMIC DNA]</scope>
    <source>
        <strain evidence="5">R1</strain>
        <tissue evidence="5">Leaf</tissue>
    </source>
</reference>
<dbReference type="AlphaFoldDB" id="A0AAQ3PUF3"/>
<evidence type="ECO:0000259" key="3">
    <source>
        <dbReference type="Pfam" id="PF23559"/>
    </source>
</evidence>
<dbReference type="PANTHER" id="PTHR23155:SF1005">
    <property type="entry name" value="OS07G0197300 PROTEIN"/>
    <property type="match status" value="1"/>
</dbReference>
<feature type="domain" description="Disease resistance R13L4/SHOC-2-like LRR" evidence="4">
    <location>
        <begin position="152"/>
        <end position="234"/>
    </location>
</feature>
<accession>A0AAQ3PUF3</accession>
<dbReference type="PANTHER" id="PTHR23155">
    <property type="entry name" value="DISEASE RESISTANCE PROTEIN RP"/>
    <property type="match status" value="1"/>
</dbReference>